<comment type="pathway">
    <text evidence="2 14">Porphyrin-containing compound metabolism; protoporphyrin-IX biosynthesis; protoporphyrin-IX from protoporphyrinogen-IX: step 1/1.</text>
</comment>
<keyword evidence="5 14" id="KW-1003">Cell membrane</keyword>
<dbReference type="InterPro" id="IPR005265">
    <property type="entry name" value="HemJ-like"/>
</dbReference>
<feature type="transmembrane region" description="Helical" evidence="14">
    <location>
        <begin position="130"/>
        <end position="148"/>
    </location>
</feature>
<evidence type="ECO:0000256" key="6">
    <source>
        <dbReference type="ARBA" id="ARBA00022617"/>
    </source>
</evidence>
<keyword evidence="7 14" id="KW-0812">Transmembrane</keyword>
<keyword evidence="16" id="KW-1185">Reference proteome</keyword>
<comment type="subunit">
    <text evidence="14">Homodimer.</text>
</comment>
<evidence type="ECO:0000256" key="10">
    <source>
        <dbReference type="ARBA" id="ARBA00023002"/>
    </source>
</evidence>
<keyword evidence="9 14" id="KW-1133">Transmembrane helix</keyword>
<sequence>MTAAPVGPGDDDRERQVGQPAGRRASLRAGLALAIFVGLIAGLFASPVEVAYPWVKALHLIAVISWMAGLLYMPRLFIYHSDAVPGSPQSETFKVMEQRLLKVIMNPAMMITWVLGLYLAWRIYGFSGGWLHAKILAVILLTLAHVHFANAVRRFAKDGPRKSPRYWRLMNEVPTVLMIVIVILAVVKPF</sequence>
<dbReference type="UniPathway" id="UPA00251">
    <property type="reaction ID" value="UER00324"/>
</dbReference>
<dbReference type="GO" id="GO:0070818">
    <property type="term" value="F:protoporphyrinogen oxidase activity"/>
    <property type="evidence" value="ECO:0007669"/>
    <property type="project" value="UniProtKB-UniRule"/>
</dbReference>
<keyword evidence="8 14" id="KW-0479">Metal-binding</keyword>
<dbReference type="Proteomes" id="UP000186364">
    <property type="component" value="Unassembled WGS sequence"/>
</dbReference>
<keyword evidence="6 14" id="KW-0349">Heme</keyword>
<comment type="similarity">
    <text evidence="3 14">Belongs to the HemJ family.</text>
</comment>
<dbReference type="HAMAP" id="MF_02239">
    <property type="entry name" value="HemJ"/>
    <property type="match status" value="1"/>
</dbReference>
<comment type="catalytic activity">
    <reaction evidence="13 14">
        <text>protoporphyrinogen IX + 3 A = protoporphyrin IX + 3 AH2</text>
        <dbReference type="Rhea" id="RHEA:62000"/>
        <dbReference type="ChEBI" id="CHEBI:13193"/>
        <dbReference type="ChEBI" id="CHEBI:17499"/>
        <dbReference type="ChEBI" id="CHEBI:57306"/>
        <dbReference type="ChEBI" id="CHEBI:57307"/>
    </reaction>
</comment>
<evidence type="ECO:0000256" key="9">
    <source>
        <dbReference type="ARBA" id="ARBA00022989"/>
    </source>
</evidence>
<reference evidence="15 16" key="1">
    <citation type="submission" date="2016-09" db="EMBL/GenBank/DDBJ databases">
        <title>Rhizobium sp. nov., a novel species isolated from the rice rhizosphere.</title>
        <authorList>
            <person name="Zhao J."/>
            <person name="Zhang X."/>
        </authorList>
    </citation>
    <scope>NUCLEOTIDE SEQUENCE [LARGE SCALE GENOMIC DNA]</scope>
    <source>
        <strain evidence="15 16">1.7048</strain>
    </source>
</reference>
<dbReference type="GO" id="GO:0005886">
    <property type="term" value="C:plasma membrane"/>
    <property type="evidence" value="ECO:0007669"/>
    <property type="project" value="UniProtKB-SubCell"/>
</dbReference>
<evidence type="ECO:0000256" key="3">
    <source>
        <dbReference type="ARBA" id="ARBA00006501"/>
    </source>
</evidence>
<dbReference type="EC" id="1.3.99.-" evidence="14"/>
<evidence type="ECO:0000313" key="15">
    <source>
        <dbReference type="EMBL" id="OLP60404.1"/>
    </source>
</evidence>
<feature type="transmembrane region" description="Helical" evidence="14">
    <location>
        <begin position="169"/>
        <end position="187"/>
    </location>
</feature>
<evidence type="ECO:0000256" key="2">
    <source>
        <dbReference type="ARBA" id="ARBA00005073"/>
    </source>
</evidence>
<keyword evidence="10 14" id="KW-0560">Oxidoreductase</keyword>
<evidence type="ECO:0000256" key="8">
    <source>
        <dbReference type="ARBA" id="ARBA00022723"/>
    </source>
</evidence>
<evidence type="ECO:0000256" key="5">
    <source>
        <dbReference type="ARBA" id="ARBA00022475"/>
    </source>
</evidence>
<dbReference type="RefSeq" id="WP_075627425.1">
    <property type="nucleotide sequence ID" value="NZ_FOAM01000001.1"/>
</dbReference>
<evidence type="ECO:0000256" key="11">
    <source>
        <dbReference type="ARBA" id="ARBA00023004"/>
    </source>
</evidence>
<comment type="cofactor">
    <cofactor evidence="14">
        <name>heme b</name>
        <dbReference type="ChEBI" id="CHEBI:60344"/>
    </cofactor>
    <text evidence="14">Binds 1 heme b (iron(II)-protoporphyrin IX) group per subunit.</text>
</comment>
<feature type="binding site" description="axial binding residue" evidence="14">
    <location>
        <position position="134"/>
    </location>
    <ligand>
        <name>heme</name>
        <dbReference type="ChEBI" id="CHEBI:30413"/>
    </ligand>
    <ligandPart>
        <name>Fe</name>
        <dbReference type="ChEBI" id="CHEBI:18248"/>
    </ligandPart>
</feature>
<dbReference type="GO" id="GO:0046872">
    <property type="term" value="F:metal ion binding"/>
    <property type="evidence" value="ECO:0007669"/>
    <property type="project" value="UniProtKB-KW"/>
</dbReference>
<comment type="subcellular location">
    <subcellularLocation>
        <location evidence="1 14">Cell membrane</location>
        <topology evidence="1 14">Multi-pass membrane protein</topology>
    </subcellularLocation>
</comment>
<evidence type="ECO:0000256" key="4">
    <source>
        <dbReference type="ARBA" id="ARBA00017504"/>
    </source>
</evidence>
<dbReference type="EMBL" id="MKIP01000037">
    <property type="protein sequence ID" value="OLP60404.1"/>
    <property type="molecule type" value="Genomic_DNA"/>
</dbReference>
<keyword evidence="11 14" id="KW-0408">Iron</keyword>
<accession>A0A1Q9AY89</accession>
<dbReference type="PANTHER" id="PTHR40255:SF1">
    <property type="entry name" value="PROTOPORPHYRINOGEN IX OXIDASE"/>
    <property type="match status" value="1"/>
</dbReference>
<evidence type="ECO:0000256" key="7">
    <source>
        <dbReference type="ARBA" id="ARBA00022692"/>
    </source>
</evidence>
<comment type="function">
    <text evidence="14">Catalyzes the oxidation of protoporphyrinogen IX to protoporphyrin IX.</text>
</comment>
<evidence type="ECO:0000256" key="14">
    <source>
        <dbReference type="HAMAP-Rule" id="MF_02239"/>
    </source>
</evidence>
<evidence type="ECO:0000256" key="12">
    <source>
        <dbReference type="ARBA" id="ARBA00023136"/>
    </source>
</evidence>
<organism evidence="15 16">
    <name type="scientific">Xaviernesmea oryzae</name>
    <dbReference type="NCBI Taxonomy" id="464029"/>
    <lineage>
        <taxon>Bacteria</taxon>
        <taxon>Pseudomonadati</taxon>
        <taxon>Pseudomonadota</taxon>
        <taxon>Alphaproteobacteria</taxon>
        <taxon>Hyphomicrobiales</taxon>
        <taxon>Rhizobiaceae</taxon>
        <taxon>Rhizobium/Agrobacterium group</taxon>
        <taxon>Xaviernesmea</taxon>
    </lineage>
</organism>
<evidence type="ECO:0000256" key="1">
    <source>
        <dbReference type="ARBA" id="ARBA00004651"/>
    </source>
</evidence>
<feature type="transmembrane region" description="Helical" evidence="14">
    <location>
        <begin position="57"/>
        <end position="79"/>
    </location>
</feature>
<dbReference type="NCBIfam" id="TIGR00701">
    <property type="entry name" value="protoporphyrinogen oxidase HemJ"/>
    <property type="match status" value="1"/>
</dbReference>
<proteinExistence type="inferred from homology"/>
<protein>
    <recommendedName>
        <fullName evidence="4 14">Protoporphyrinogen IX oxidase</fullName>
        <shortName evidence="14">PPO</shortName>
        <ecNumber evidence="14">1.3.99.-</ecNumber>
    </recommendedName>
</protein>
<evidence type="ECO:0000256" key="13">
    <source>
        <dbReference type="ARBA" id="ARBA00048390"/>
    </source>
</evidence>
<dbReference type="PANTHER" id="PTHR40255">
    <property type="entry name" value="UPF0093 MEMBRANE PROTEIN SLR1790"/>
    <property type="match status" value="1"/>
</dbReference>
<name>A0A1Q9AY89_9HYPH</name>
<feature type="transmembrane region" description="Helical" evidence="14">
    <location>
        <begin position="100"/>
        <end position="124"/>
    </location>
</feature>
<gene>
    <name evidence="15" type="ORF">BJF93_15790</name>
</gene>
<feature type="transmembrane region" description="Helical" evidence="14">
    <location>
        <begin position="25"/>
        <end position="45"/>
    </location>
</feature>
<comment type="caution">
    <text evidence="15">The sequence shown here is derived from an EMBL/GenBank/DDBJ whole genome shotgun (WGS) entry which is preliminary data.</text>
</comment>
<dbReference type="GO" id="GO:0006782">
    <property type="term" value="P:protoporphyrinogen IX biosynthetic process"/>
    <property type="evidence" value="ECO:0007669"/>
    <property type="project" value="UniProtKB-UniRule"/>
</dbReference>
<dbReference type="Pfam" id="PF03653">
    <property type="entry name" value="UPF0093"/>
    <property type="match status" value="1"/>
</dbReference>
<keyword evidence="12 14" id="KW-0472">Membrane</keyword>
<dbReference type="AlphaFoldDB" id="A0A1Q9AY89"/>
<dbReference type="OrthoDB" id="9800824at2"/>
<evidence type="ECO:0000313" key="16">
    <source>
        <dbReference type="Proteomes" id="UP000186364"/>
    </source>
</evidence>
<feature type="binding site" description="axial binding residue" evidence="14">
    <location>
        <position position="59"/>
    </location>
    <ligand>
        <name>heme</name>
        <dbReference type="ChEBI" id="CHEBI:30413"/>
    </ligand>
    <ligandPart>
        <name>Fe</name>
        <dbReference type="ChEBI" id="CHEBI:18248"/>
    </ligandPart>
</feature>